<evidence type="ECO:0000256" key="3">
    <source>
        <dbReference type="ARBA" id="ARBA00022737"/>
    </source>
</evidence>
<evidence type="ECO:0000313" key="12">
    <source>
        <dbReference type="EMBL" id="CAF9920343.1"/>
    </source>
</evidence>
<proteinExistence type="predicted"/>
<evidence type="ECO:0000256" key="8">
    <source>
        <dbReference type="PROSITE-ProRule" id="PRU00176"/>
    </source>
</evidence>
<evidence type="ECO:0000259" key="10">
    <source>
        <dbReference type="PROSITE" id="PS50102"/>
    </source>
</evidence>
<dbReference type="Gene3D" id="3.30.70.330">
    <property type="match status" value="1"/>
</dbReference>
<dbReference type="InterPro" id="IPR035979">
    <property type="entry name" value="RBD_domain_sf"/>
</dbReference>
<comment type="caution">
    <text evidence="12">The sequence shown here is derived from an EMBL/GenBank/DDBJ whole genome shotgun (WGS) entry which is preliminary data.</text>
</comment>
<evidence type="ECO:0000259" key="11">
    <source>
        <dbReference type="PROSITE" id="PS50158"/>
    </source>
</evidence>
<feature type="compositionally biased region" description="Acidic residues" evidence="9">
    <location>
        <begin position="293"/>
        <end position="302"/>
    </location>
</feature>
<dbReference type="GO" id="GO:0031499">
    <property type="term" value="C:TRAMP complex"/>
    <property type="evidence" value="ECO:0007669"/>
    <property type="project" value="TreeGrafter"/>
</dbReference>
<evidence type="ECO:0000256" key="4">
    <source>
        <dbReference type="ARBA" id="ARBA00022771"/>
    </source>
</evidence>
<dbReference type="AlphaFoldDB" id="A0A8H3F9P9"/>
<dbReference type="GO" id="GO:0071039">
    <property type="term" value="P:nuclear polyadenylation-dependent CUT catabolic process"/>
    <property type="evidence" value="ECO:0007669"/>
    <property type="project" value="TreeGrafter"/>
</dbReference>
<dbReference type="SUPFAM" id="SSF57756">
    <property type="entry name" value="Retrovirus zinc finger-like domains"/>
    <property type="match status" value="2"/>
</dbReference>
<dbReference type="InterPro" id="IPR000504">
    <property type="entry name" value="RRM_dom"/>
</dbReference>
<accession>A0A8H3F9P9</accession>
<feature type="compositionally biased region" description="Polar residues" evidence="9">
    <location>
        <begin position="645"/>
        <end position="664"/>
    </location>
</feature>
<evidence type="ECO:0000256" key="9">
    <source>
        <dbReference type="SAM" id="MobiDB-lite"/>
    </source>
</evidence>
<dbReference type="InterPro" id="IPR051644">
    <property type="entry name" value="TRAMP_AT-DNA-binding"/>
</dbReference>
<name>A0A8H3F9P9_9LECA</name>
<dbReference type="GO" id="GO:0071037">
    <property type="term" value="P:nuclear polyadenylation-dependent snRNA catabolic process"/>
    <property type="evidence" value="ECO:0007669"/>
    <property type="project" value="TreeGrafter"/>
</dbReference>
<reference evidence="12" key="1">
    <citation type="submission" date="2021-03" db="EMBL/GenBank/DDBJ databases">
        <authorList>
            <person name="Tagirdzhanova G."/>
        </authorList>
    </citation>
    <scope>NUCLEOTIDE SEQUENCE</scope>
</reference>
<dbReference type="PROSITE" id="PS50158">
    <property type="entry name" value="ZF_CCHC"/>
    <property type="match status" value="1"/>
</dbReference>
<sequence>MNQEKLSDNDEVNPDEQRSISHPTINWNRAGRGGIRTSLRGSRLPAASDDLSLTISQSQTKAFNDDSRAPVVTSELESTSTLNMSSNPKFRELAPVDHATEAATEAVPNGSNESEIPEHDLSISPGVIKSGAVSKNLMDAPEAKISAVDDSNEVNLFTSGKQGARSDTQKCRLCISNAPDTITEEDVWTLFNELNITAKRIKHIPGQPDSEIYIDVFDPSEAQHAINNLHGKEVGGRQLHVQFLPDKIAGVVQYLPTISTEEPAMTWHEFPQSPIGSQRSDASKVSLIHDSETDTEEGEISDNSDGYESNHQDFVADRYSAQDSAECATKEIIVIDSDEDDAMITSYADARQAARPSDAINLNHKVEVIDIEAVNDMEELDEQKASSNLFGPQTLAELTTAELELQVRYFYITRDPATIPETDPVRCLVCAGVGHLESRCPAQMCSHCNTKGTHFSKDCPKIARCSRCRGRHPISKCKHKLRPQNLRIICDLCNEKDHLEVDCELNWRSSGPIWRKPLPALSVARTCFICGDSGHLGNDCRLRQPGKQMGSSMWSEKGLPMPLTSLTSSIGKDSSMLLNNKKKHKMPNSRAKGVTGAHAKSVGRARSPISSLDTSDTQGWPELIKSAKDRKGPVNIQIKGLASRSNLNSRVQSDTYSPVQSSPQYRDLRENQNPNYHSGYSSNFAQSDRYYPGDSQGEFPRGRFGNSRYRSRSRSRSRSPRRWYRSPPRAVSYNTAPRDYRDRDNPNFSSAGNQWRSIGR</sequence>
<evidence type="ECO:0000256" key="7">
    <source>
        <dbReference type="PROSITE-ProRule" id="PRU00047"/>
    </source>
</evidence>
<dbReference type="GO" id="GO:0008270">
    <property type="term" value="F:zinc ion binding"/>
    <property type="evidence" value="ECO:0007669"/>
    <property type="project" value="UniProtKB-KW"/>
</dbReference>
<protein>
    <submittedName>
        <fullName evidence="12">Uncharacterized protein</fullName>
    </submittedName>
</protein>
<dbReference type="PROSITE" id="PS50102">
    <property type="entry name" value="RRM"/>
    <property type="match status" value="1"/>
</dbReference>
<keyword evidence="3" id="KW-0677">Repeat</keyword>
<keyword evidence="13" id="KW-1185">Reference proteome</keyword>
<dbReference type="Pfam" id="PF00076">
    <property type="entry name" value="RRM_1"/>
    <property type="match status" value="1"/>
</dbReference>
<keyword evidence="8" id="KW-0694">RNA-binding</keyword>
<dbReference type="GO" id="GO:0071036">
    <property type="term" value="P:nuclear polyadenylation-dependent snoRNA catabolic process"/>
    <property type="evidence" value="ECO:0007669"/>
    <property type="project" value="TreeGrafter"/>
</dbReference>
<feature type="compositionally biased region" description="Polar residues" evidence="9">
    <location>
        <begin position="608"/>
        <end position="618"/>
    </location>
</feature>
<dbReference type="SMART" id="SM00343">
    <property type="entry name" value="ZnF_C2HC"/>
    <property type="match status" value="4"/>
</dbReference>
<comment type="subcellular location">
    <subcellularLocation>
        <location evidence="1">Nucleus</location>
    </subcellularLocation>
</comment>
<evidence type="ECO:0000256" key="2">
    <source>
        <dbReference type="ARBA" id="ARBA00022723"/>
    </source>
</evidence>
<evidence type="ECO:0000256" key="1">
    <source>
        <dbReference type="ARBA" id="ARBA00004123"/>
    </source>
</evidence>
<keyword evidence="4 7" id="KW-0863">Zinc-finger</keyword>
<dbReference type="Gene3D" id="4.10.60.10">
    <property type="entry name" value="Zinc finger, CCHC-type"/>
    <property type="match status" value="2"/>
</dbReference>
<dbReference type="Pfam" id="PF00098">
    <property type="entry name" value="zf-CCHC"/>
    <property type="match status" value="1"/>
</dbReference>
<dbReference type="InterPro" id="IPR012677">
    <property type="entry name" value="Nucleotide-bd_a/b_plait_sf"/>
</dbReference>
<dbReference type="InterPro" id="IPR036875">
    <property type="entry name" value="Znf_CCHC_sf"/>
</dbReference>
<dbReference type="SUPFAM" id="SSF54928">
    <property type="entry name" value="RNA-binding domain, RBD"/>
    <property type="match status" value="1"/>
</dbReference>
<feature type="compositionally biased region" description="Polar residues" evidence="9">
    <location>
        <begin position="746"/>
        <end position="760"/>
    </location>
</feature>
<feature type="region of interest" description="Disordered" evidence="9">
    <location>
        <begin position="645"/>
        <end position="760"/>
    </location>
</feature>
<dbReference type="CDD" id="cd00590">
    <property type="entry name" value="RRM_SF"/>
    <property type="match status" value="1"/>
</dbReference>
<dbReference type="SMART" id="SM00360">
    <property type="entry name" value="RRM"/>
    <property type="match status" value="1"/>
</dbReference>
<evidence type="ECO:0000256" key="5">
    <source>
        <dbReference type="ARBA" id="ARBA00022833"/>
    </source>
</evidence>
<feature type="region of interest" description="Disordered" evidence="9">
    <location>
        <begin position="583"/>
        <end position="618"/>
    </location>
</feature>
<dbReference type="GO" id="GO:0071038">
    <property type="term" value="P:TRAMP-dependent tRNA surveillance pathway"/>
    <property type="evidence" value="ECO:0007669"/>
    <property type="project" value="TreeGrafter"/>
</dbReference>
<dbReference type="Proteomes" id="UP000664169">
    <property type="component" value="Unassembled WGS sequence"/>
</dbReference>
<dbReference type="GO" id="GO:0071035">
    <property type="term" value="P:nuclear polyadenylation-dependent rRNA catabolic process"/>
    <property type="evidence" value="ECO:0007669"/>
    <property type="project" value="TreeGrafter"/>
</dbReference>
<evidence type="ECO:0000313" key="13">
    <source>
        <dbReference type="Proteomes" id="UP000664169"/>
    </source>
</evidence>
<evidence type="ECO:0000256" key="6">
    <source>
        <dbReference type="ARBA" id="ARBA00023242"/>
    </source>
</evidence>
<dbReference type="PANTHER" id="PTHR46543">
    <property type="entry name" value="ZINC FINGER CCHC DOMAIN-CONTAINING PROTEIN 7"/>
    <property type="match status" value="1"/>
</dbReference>
<dbReference type="PANTHER" id="PTHR46543:SF1">
    <property type="entry name" value="ZINC FINGER CCHC DOMAIN-CONTAINING PROTEIN 7"/>
    <property type="match status" value="1"/>
</dbReference>
<dbReference type="GO" id="GO:0071031">
    <property type="term" value="P:nuclear mRNA surveillance of mRNA 3'-end processing"/>
    <property type="evidence" value="ECO:0007669"/>
    <property type="project" value="TreeGrafter"/>
</dbReference>
<dbReference type="OrthoDB" id="7608935at2759"/>
<feature type="region of interest" description="Disordered" evidence="9">
    <location>
        <begin position="1"/>
        <end position="47"/>
    </location>
</feature>
<feature type="domain" description="CCHC-type" evidence="11">
    <location>
        <begin position="527"/>
        <end position="541"/>
    </location>
</feature>
<dbReference type="InterPro" id="IPR001878">
    <property type="entry name" value="Znf_CCHC"/>
</dbReference>
<dbReference type="GO" id="GO:0003723">
    <property type="term" value="F:RNA binding"/>
    <property type="evidence" value="ECO:0007669"/>
    <property type="project" value="UniProtKB-UniRule"/>
</dbReference>
<keyword evidence="2" id="KW-0479">Metal-binding</keyword>
<gene>
    <name evidence="12" type="ORF">GOMPHAMPRED_002060</name>
</gene>
<feature type="compositionally biased region" description="Polar residues" evidence="9">
    <location>
        <begin position="671"/>
        <end position="686"/>
    </location>
</feature>
<feature type="region of interest" description="Disordered" evidence="9">
    <location>
        <begin position="289"/>
        <end position="310"/>
    </location>
</feature>
<organism evidence="12 13">
    <name type="scientific">Gomphillus americanus</name>
    <dbReference type="NCBI Taxonomy" id="1940652"/>
    <lineage>
        <taxon>Eukaryota</taxon>
        <taxon>Fungi</taxon>
        <taxon>Dikarya</taxon>
        <taxon>Ascomycota</taxon>
        <taxon>Pezizomycotina</taxon>
        <taxon>Lecanoromycetes</taxon>
        <taxon>OSLEUM clade</taxon>
        <taxon>Ostropomycetidae</taxon>
        <taxon>Ostropales</taxon>
        <taxon>Graphidaceae</taxon>
        <taxon>Gomphilloideae</taxon>
        <taxon>Gomphillus</taxon>
    </lineage>
</organism>
<keyword evidence="6" id="KW-0539">Nucleus</keyword>
<dbReference type="EMBL" id="CAJPDQ010000015">
    <property type="protein sequence ID" value="CAF9920343.1"/>
    <property type="molecule type" value="Genomic_DNA"/>
</dbReference>
<feature type="domain" description="RRM" evidence="10">
    <location>
        <begin position="171"/>
        <end position="246"/>
    </location>
</feature>
<keyword evidence="5" id="KW-0862">Zinc</keyword>
<feature type="compositionally biased region" description="Basic residues" evidence="9">
    <location>
        <begin position="709"/>
        <end position="724"/>
    </location>
</feature>